<dbReference type="GO" id="GO:0003677">
    <property type="term" value="F:DNA binding"/>
    <property type="evidence" value="ECO:0007669"/>
    <property type="project" value="UniProtKB-KW"/>
</dbReference>
<dbReference type="eggNOG" id="COG0582">
    <property type="taxonomic scope" value="Bacteria"/>
</dbReference>
<dbReference type="PANTHER" id="PTHR30629:SF2">
    <property type="entry name" value="PROPHAGE INTEGRASE INTS-RELATED"/>
    <property type="match status" value="1"/>
</dbReference>
<evidence type="ECO:0000256" key="3">
    <source>
        <dbReference type="ARBA" id="ARBA00023125"/>
    </source>
</evidence>
<protein>
    <recommendedName>
        <fullName evidence="5">Tyr recombinase domain-containing protein</fullName>
    </recommendedName>
</protein>
<keyword evidence="3" id="KW-0238">DNA-binding</keyword>
<keyword evidence="7" id="KW-1185">Reference proteome</keyword>
<dbReference type="GO" id="GO:0015074">
    <property type="term" value="P:DNA integration"/>
    <property type="evidence" value="ECO:0007669"/>
    <property type="project" value="UniProtKB-KW"/>
</dbReference>
<evidence type="ECO:0000256" key="4">
    <source>
        <dbReference type="ARBA" id="ARBA00023172"/>
    </source>
</evidence>
<gene>
    <name evidence="6" type="ORF">ABENE_22785</name>
</gene>
<dbReference type="PROSITE" id="PS51898">
    <property type="entry name" value="TYR_RECOMBINASE"/>
    <property type="match status" value="1"/>
</dbReference>
<dbReference type="InterPro" id="IPR038488">
    <property type="entry name" value="Integrase_DNA-bd_sf"/>
</dbReference>
<organism evidence="6 7">
    <name type="scientific">Asticcacaulis benevestitus DSM 16100 = ATCC BAA-896</name>
    <dbReference type="NCBI Taxonomy" id="1121022"/>
    <lineage>
        <taxon>Bacteria</taxon>
        <taxon>Pseudomonadati</taxon>
        <taxon>Pseudomonadota</taxon>
        <taxon>Alphaproteobacteria</taxon>
        <taxon>Caulobacterales</taxon>
        <taxon>Caulobacteraceae</taxon>
        <taxon>Asticcacaulis</taxon>
    </lineage>
</organism>
<evidence type="ECO:0000313" key="6">
    <source>
        <dbReference type="EMBL" id="ESQ79162.1"/>
    </source>
</evidence>
<dbReference type="EMBL" id="AWGB01000106">
    <property type="protein sequence ID" value="ESQ79162.1"/>
    <property type="molecule type" value="Genomic_DNA"/>
</dbReference>
<dbReference type="Pfam" id="PF13356">
    <property type="entry name" value="Arm-DNA-bind_3"/>
    <property type="match status" value="1"/>
</dbReference>
<dbReference type="AlphaFoldDB" id="V4NB89"/>
<comment type="similarity">
    <text evidence="1">Belongs to the 'phage' integrase family.</text>
</comment>
<dbReference type="RefSeq" id="WP_018084152.1">
    <property type="nucleotide sequence ID" value="NZ_AQWM01000069.1"/>
</dbReference>
<keyword evidence="2" id="KW-0229">DNA integration</keyword>
<dbReference type="Pfam" id="PF00589">
    <property type="entry name" value="Phage_integrase"/>
    <property type="match status" value="1"/>
</dbReference>
<dbReference type="Gene3D" id="1.10.443.10">
    <property type="entry name" value="Intergrase catalytic core"/>
    <property type="match status" value="1"/>
</dbReference>
<dbReference type="Gene3D" id="1.10.150.130">
    <property type="match status" value="1"/>
</dbReference>
<dbReference type="PATRIC" id="fig|1121022.4.peg.4664"/>
<feature type="domain" description="Tyr recombinase" evidence="5">
    <location>
        <begin position="197"/>
        <end position="373"/>
    </location>
</feature>
<dbReference type="GO" id="GO:0006310">
    <property type="term" value="P:DNA recombination"/>
    <property type="evidence" value="ECO:0007669"/>
    <property type="project" value="UniProtKB-KW"/>
</dbReference>
<dbReference type="OrthoDB" id="7615137at2"/>
<evidence type="ECO:0000256" key="2">
    <source>
        <dbReference type="ARBA" id="ARBA00022908"/>
    </source>
</evidence>
<dbReference type="PANTHER" id="PTHR30629">
    <property type="entry name" value="PROPHAGE INTEGRASE"/>
    <property type="match status" value="1"/>
</dbReference>
<dbReference type="Gene3D" id="3.30.160.390">
    <property type="entry name" value="Integrase, DNA-binding domain"/>
    <property type="match status" value="1"/>
</dbReference>
<dbReference type="InterPro" id="IPR013762">
    <property type="entry name" value="Integrase-like_cat_sf"/>
</dbReference>
<keyword evidence="4" id="KW-0233">DNA recombination</keyword>
<dbReference type="InterPro" id="IPR025166">
    <property type="entry name" value="Integrase_DNA_bind_dom"/>
</dbReference>
<accession>V4NB89</accession>
<comment type="caution">
    <text evidence="6">The sequence shown here is derived from an EMBL/GenBank/DDBJ whole genome shotgun (WGS) entry which is preliminary data.</text>
</comment>
<dbReference type="STRING" id="1121022.GCA_000376105_04475"/>
<name>V4NB89_9CAUL</name>
<evidence type="ECO:0000259" key="5">
    <source>
        <dbReference type="PROSITE" id="PS51898"/>
    </source>
</evidence>
<dbReference type="InterPro" id="IPR011010">
    <property type="entry name" value="DNA_brk_join_enz"/>
</dbReference>
<proteinExistence type="inferred from homology"/>
<dbReference type="InterPro" id="IPR050808">
    <property type="entry name" value="Phage_Integrase"/>
</dbReference>
<sequence length="386" mass="43224">MTKLTKRAVESAAVQDKTYCLWDDELRGFGLRIWPTGHKVYLVKCRVKGRQRFITLGPHGPVSPEQARSRAYNILSEAKNGRDPAFELDQMRKSPTVKALCERFMRDHVAVRCKPRTQAEYQRNVDLFIVPRIGSRKVTDIGRADIAELHGAFSHIPYQANRTLGVLSVLFNLAEVWNIRPDGSNPCLHVKKYPERKRARFLSAEEYKALGQALHEAEHGQTETASAINAIRLLMLTGCRLNEIMTLMWDDVYLADYELRLPDSKTGAKIVHIGQSVVDVLLKIERINSNPYVIAGKNDGRPLTDLQHPWRRIRAAAGLHDVRIHDLRHSFASGALALGEGLPMIGKLLGHSQVQTTARYAHLANAPIKVAASRIADSISEALRAG</sequence>
<dbReference type="Proteomes" id="UP000017837">
    <property type="component" value="Unassembled WGS sequence"/>
</dbReference>
<evidence type="ECO:0000313" key="7">
    <source>
        <dbReference type="Proteomes" id="UP000017837"/>
    </source>
</evidence>
<reference evidence="6 7" key="1">
    <citation type="journal article" date="2014" name="Nature">
        <title>Sequential evolution of bacterial morphology by co-option of a developmental regulator.</title>
        <authorList>
            <person name="Jiang C."/>
            <person name="Brown P.J."/>
            <person name="Ducret A."/>
            <person name="Brun Y.V."/>
        </authorList>
    </citation>
    <scope>NUCLEOTIDE SEQUENCE [LARGE SCALE GENOMIC DNA]</scope>
    <source>
        <strain evidence="6 7">DSM 16100</strain>
    </source>
</reference>
<dbReference type="SUPFAM" id="SSF56349">
    <property type="entry name" value="DNA breaking-rejoining enzymes"/>
    <property type="match status" value="1"/>
</dbReference>
<dbReference type="InterPro" id="IPR002104">
    <property type="entry name" value="Integrase_catalytic"/>
</dbReference>
<dbReference type="CDD" id="cd00796">
    <property type="entry name" value="INT_Rci_Hp1_C"/>
    <property type="match status" value="1"/>
</dbReference>
<dbReference type="InterPro" id="IPR010998">
    <property type="entry name" value="Integrase_recombinase_N"/>
</dbReference>
<evidence type="ECO:0000256" key="1">
    <source>
        <dbReference type="ARBA" id="ARBA00008857"/>
    </source>
</evidence>